<dbReference type="GeneID" id="9533738"/>
<dbReference type="EMBL" id="DS985216">
    <property type="protein sequence ID" value="EEY17198.1"/>
    <property type="molecule type" value="Genomic_DNA"/>
</dbReference>
<accession>C9SDS8</accession>
<dbReference type="AlphaFoldDB" id="C9SDS8"/>
<sequence>MNKCLHLHQGRTRIITHVLFDFNSKERRSDLFKSSFLDIVAKGVENTGNRRGKSAQTKRSQMKGTSGGQIVEELSLLNMIAESINNTGDRGCQSTKTKRGQEEGDIWRGDATQAERDQQKGDIGGQVIQQLSLLDVIAKSVYDSTNWRSKPDKFQGREEASDRRLQALE</sequence>
<feature type="compositionally biased region" description="Basic and acidic residues" evidence="1">
    <location>
        <begin position="149"/>
        <end position="169"/>
    </location>
</feature>
<evidence type="ECO:0000256" key="1">
    <source>
        <dbReference type="SAM" id="MobiDB-lite"/>
    </source>
</evidence>
<protein>
    <submittedName>
        <fullName evidence="2">Predicted protein</fullName>
    </submittedName>
</protein>
<keyword evidence="3" id="KW-1185">Reference proteome</keyword>
<evidence type="ECO:0000313" key="3">
    <source>
        <dbReference type="Proteomes" id="UP000008698"/>
    </source>
</evidence>
<feature type="compositionally biased region" description="Polar residues" evidence="1">
    <location>
        <begin position="47"/>
        <end position="64"/>
    </location>
</feature>
<dbReference type="Proteomes" id="UP000008698">
    <property type="component" value="Unassembled WGS sequence"/>
</dbReference>
<feature type="compositionally biased region" description="Basic and acidic residues" evidence="1">
    <location>
        <begin position="99"/>
        <end position="120"/>
    </location>
</feature>
<dbReference type="KEGG" id="val:VDBG_03307"/>
<organism evidence="3">
    <name type="scientific">Verticillium alfalfae (strain VaMs.102 / ATCC MYA-4576 / FGSC 10136)</name>
    <name type="common">Verticillium wilt of alfalfa</name>
    <name type="synonym">Verticillium albo-atrum</name>
    <dbReference type="NCBI Taxonomy" id="526221"/>
    <lineage>
        <taxon>Eukaryota</taxon>
        <taxon>Fungi</taxon>
        <taxon>Dikarya</taxon>
        <taxon>Ascomycota</taxon>
        <taxon>Pezizomycotina</taxon>
        <taxon>Sordariomycetes</taxon>
        <taxon>Hypocreomycetidae</taxon>
        <taxon>Glomerellales</taxon>
        <taxon>Plectosphaerellaceae</taxon>
        <taxon>Verticillium</taxon>
    </lineage>
</organism>
<feature type="region of interest" description="Disordered" evidence="1">
    <location>
        <begin position="47"/>
        <end position="67"/>
    </location>
</feature>
<name>C9SDS8_VERA1</name>
<proteinExistence type="predicted"/>
<reference evidence="3" key="1">
    <citation type="journal article" date="2011" name="PLoS Pathog.">
        <title>Comparative genomics yields insights into niche adaptation of plant vascular wilt pathogens.</title>
        <authorList>
            <person name="Klosterman S.J."/>
            <person name="Subbarao K.V."/>
            <person name="Kang S."/>
            <person name="Veronese P."/>
            <person name="Gold S.E."/>
            <person name="Thomma B.P.H.J."/>
            <person name="Chen Z."/>
            <person name="Henrissat B."/>
            <person name="Lee Y.-H."/>
            <person name="Park J."/>
            <person name="Garcia-Pedrajas M.D."/>
            <person name="Barbara D.J."/>
            <person name="Anchieta A."/>
            <person name="de Jonge R."/>
            <person name="Santhanam P."/>
            <person name="Maruthachalam K."/>
            <person name="Atallah Z."/>
            <person name="Amyotte S.G."/>
            <person name="Paz Z."/>
            <person name="Inderbitzin P."/>
            <person name="Hayes R.J."/>
            <person name="Heiman D.I."/>
            <person name="Young S."/>
            <person name="Zeng Q."/>
            <person name="Engels R."/>
            <person name="Galagan J."/>
            <person name="Cuomo C.A."/>
            <person name="Dobinson K.F."/>
            <person name="Ma L.-J."/>
        </authorList>
    </citation>
    <scope>NUCLEOTIDE SEQUENCE [LARGE SCALE GENOMIC DNA]</scope>
    <source>
        <strain evidence="3">VaMs.102 / ATCC MYA-4576 / FGSC 10136</strain>
    </source>
</reference>
<feature type="region of interest" description="Disordered" evidence="1">
    <location>
        <begin position="146"/>
        <end position="169"/>
    </location>
</feature>
<feature type="region of interest" description="Disordered" evidence="1">
    <location>
        <begin position="87"/>
        <end position="121"/>
    </location>
</feature>
<dbReference type="RefSeq" id="XP_003007168.1">
    <property type="nucleotide sequence ID" value="XM_003007122.1"/>
</dbReference>
<evidence type="ECO:0000313" key="2">
    <source>
        <dbReference type="EMBL" id="EEY17198.1"/>
    </source>
</evidence>
<dbReference type="HOGENOM" id="CLU_1579698_0_0_1"/>
<gene>
    <name evidence="2" type="ORF">VDBG_03307</name>
</gene>